<keyword evidence="2" id="KW-1185">Reference proteome</keyword>
<dbReference type="EMBL" id="JAFBFH010000025">
    <property type="protein sequence ID" value="MBM7716324.1"/>
    <property type="molecule type" value="Genomic_DNA"/>
</dbReference>
<evidence type="ECO:0000313" key="1">
    <source>
        <dbReference type="EMBL" id="MBM7716324.1"/>
    </source>
</evidence>
<comment type="caution">
    <text evidence="1">The sequence shown here is derived from an EMBL/GenBank/DDBJ whole genome shotgun (WGS) entry which is preliminary data.</text>
</comment>
<organism evidence="1 2">
    <name type="scientific">Siminovitchia thermophila</name>
    <dbReference type="NCBI Taxonomy" id="1245522"/>
    <lineage>
        <taxon>Bacteria</taxon>
        <taxon>Bacillati</taxon>
        <taxon>Bacillota</taxon>
        <taxon>Bacilli</taxon>
        <taxon>Bacillales</taxon>
        <taxon>Bacillaceae</taxon>
        <taxon>Siminovitchia</taxon>
    </lineage>
</organism>
<accession>A0ABS2R9N6</accession>
<sequence length="110" mass="12210">MGKFFLKCVISVFLLFIGVLIGMEKANEGMRSMKGYEDTSLPSPVHLKKGDDGNMEAALLGNEVHSMETLEDKKKKLEEMESFNFFSSLGRALGNTVTNVTQKLVDLFVS</sequence>
<proteinExistence type="predicted"/>
<dbReference type="InterPro" id="IPR020534">
    <property type="entry name" value="Uncharacterised_YqxA"/>
</dbReference>
<gene>
    <name evidence="1" type="ORF">JOC94_003344</name>
</gene>
<dbReference type="Pfam" id="PF12438">
    <property type="entry name" value="DUF3679"/>
    <property type="match status" value="1"/>
</dbReference>
<dbReference type="Proteomes" id="UP000823485">
    <property type="component" value="Unassembled WGS sequence"/>
</dbReference>
<protein>
    <submittedName>
        <fullName evidence="1">Glycerate-2-kinase</fullName>
    </submittedName>
</protein>
<name>A0ABS2R9N6_9BACI</name>
<dbReference type="RefSeq" id="WP_077110624.1">
    <property type="nucleotide sequence ID" value="NZ_JAFBFH010000025.1"/>
</dbReference>
<evidence type="ECO:0000313" key="2">
    <source>
        <dbReference type="Proteomes" id="UP000823485"/>
    </source>
</evidence>
<reference evidence="1 2" key="1">
    <citation type="submission" date="2021-01" db="EMBL/GenBank/DDBJ databases">
        <title>Genomic Encyclopedia of Type Strains, Phase IV (KMG-IV): sequencing the most valuable type-strain genomes for metagenomic binning, comparative biology and taxonomic classification.</title>
        <authorList>
            <person name="Goeker M."/>
        </authorList>
    </citation>
    <scope>NUCLEOTIDE SEQUENCE [LARGE SCALE GENOMIC DNA]</scope>
    <source>
        <strain evidence="1 2">DSM 105453</strain>
    </source>
</reference>